<evidence type="ECO:0000256" key="3">
    <source>
        <dbReference type="ARBA" id="ARBA00022840"/>
    </source>
</evidence>
<dbReference type="InterPro" id="IPR003439">
    <property type="entry name" value="ABC_transporter-like_ATP-bd"/>
</dbReference>
<dbReference type="PROSITE" id="PS00211">
    <property type="entry name" value="ABC_TRANSPORTER_1"/>
    <property type="match status" value="1"/>
</dbReference>
<evidence type="ECO:0000256" key="2">
    <source>
        <dbReference type="ARBA" id="ARBA00022741"/>
    </source>
</evidence>
<dbReference type="GO" id="GO:0022857">
    <property type="term" value="F:transmembrane transporter activity"/>
    <property type="evidence" value="ECO:0007669"/>
    <property type="project" value="TreeGrafter"/>
</dbReference>
<evidence type="ECO:0000259" key="5">
    <source>
        <dbReference type="PROSITE" id="PS50893"/>
    </source>
</evidence>
<dbReference type="InterPro" id="IPR017911">
    <property type="entry name" value="MacB-like_ATP-bd"/>
</dbReference>
<protein>
    <submittedName>
        <fullName evidence="6">ABC transporter ATP-binding protein</fullName>
    </submittedName>
</protein>
<dbReference type="InterPro" id="IPR027417">
    <property type="entry name" value="P-loop_NTPase"/>
</dbReference>
<dbReference type="Proteomes" id="UP000782312">
    <property type="component" value="Unassembled WGS sequence"/>
</dbReference>
<evidence type="ECO:0000313" key="6">
    <source>
        <dbReference type="EMBL" id="MBI3128394.1"/>
    </source>
</evidence>
<dbReference type="Pfam" id="PF00005">
    <property type="entry name" value="ABC_tran"/>
    <property type="match status" value="1"/>
</dbReference>
<dbReference type="InterPro" id="IPR003593">
    <property type="entry name" value="AAA+_ATPase"/>
</dbReference>
<feature type="domain" description="ABC transporter" evidence="5">
    <location>
        <begin position="6"/>
        <end position="228"/>
    </location>
</feature>
<dbReference type="EMBL" id="JACPUR010000030">
    <property type="protein sequence ID" value="MBI3128394.1"/>
    <property type="molecule type" value="Genomic_DNA"/>
</dbReference>
<name>A0A932MMK7_UNCTE</name>
<accession>A0A932MMK7</accession>
<organism evidence="6 7">
    <name type="scientific">Tectimicrobiota bacterium</name>
    <dbReference type="NCBI Taxonomy" id="2528274"/>
    <lineage>
        <taxon>Bacteria</taxon>
        <taxon>Pseudomonadati</taxon>
        <taxon>Nitrospinota/Tectimicrobiota group</taxon>
        <taxon>Candidatus Tectimicrobiota</taxon>
    </lineage>
</organism>
<dbReference type="GO" id="GO:0005524">
    <property type="term" value="F:ATP binding"/>
    <property type="evidence" value="ECO:0007669"/>
    <property type="project" value="UniProtKB-KW"/>
</dbReference>
<gene>
    <name evidence="6" type="ORF">HYZ11_12375</name>
</gene>
<dbReference type="FunFam" id="3.40.50.300:FF:000032">
    <property type="entry name" value="Export ABC transporter ATP-binding protein"/>
    <property type="match status" value="1"/>
</dbReference>
<dbReference type="Gene3D" id="3.40.50.300">
    <property type="entry name" value="P-loop containing nucleotide triphosphate hydrolases"/>
    <property type="match status" value="1"/>
</dbReference>
<dbReference type="PROSITE" id="PS50893">
    <property type="entry name" value="ABC_TRANSPORTER_2"/>
    <property type="match status" value="1"/>
</dbReference>
<comment type="similarity">
    <text evidence="4">Belongs to the ABC transporter superfamily. Macrolide exporter (TC 3.A.1.122) family.</text>
</comment>
<evidence type="ECO:0000256" key="1">
    <source>
        <dbReference type="ARBA" id="ARBA00022448"/>
    </source>
</evidence>
<dbReference type="InterPro" id="IPR015854">
    <property type="entry name" value="ABC_transpr_LolD-like"/>
</dbReference>
<comment type="caution">
    <text evidence="6">The sequence shown here is derived from an EMBL/GenBank/DDBJ whole genome shotgun (WGS) entry which is preliminary data.</text>
</comment>
<keyword evidence="3 6" id="KW-0067">ATP-binding</keyword>
<reference evidence="6" key="1">
    <citation type="submission" date="2020-07" db="EMBL/GenBank/DDBJ databases">
        <title>Huge and variable diversity of episymbiotic CPR bacteria and DPANN archaea in groundwater ecosystems.</title>
        <authorList>
            <person name="He C.Y."/>
            <person name="Keren R."/>
            <person name="Whittaker M."/>
            <person name="Farag I.F."/>
            <person name="Doudna J."/>
            <person name="Cate J.H.D."/>
            <person name="Banfield J.F."/>
        </authorList>
    </citation>
    <scope>NUCLEOTIDE SEQUENCE</scope>
    <source>
        <strain evidence="6">NC_groundwater_763_Ag_S-0.2um_68_21</strain>
    </source>
</reference>
<dbReference type="GO" id="GO:0098796">
    <property type="term" value="C:membrane protein complex"/>
    <property type="evidence" value="ECO:0007669"/>
    <property type="project" value="UniProtKB-ARBA"/>
</dbReference>
<proteinExistence type="inferred from homology"/>
<dbReference type="InterPro" id="IPR017871">
    <property type="entry name" value="ABC_transporter-like_CS"/>
</dbReference>
<evidence type="ECO:0000313" key="7">
    <source>
        <dbReference type="Proteomes" id="UP000782312"/>
    </source>
</evidence>
<dbReference type="SUPFAM" id="SSF52540">
    <property type="entry name" value="P-loop containing nucleoside triphosphate hydrolases"/>
    <property type="match status" value="1"/>
</dbReference>
<keyword evidence="2" id="KW-0547">Nucleotide-binding</keyword>
<dbReference type="GO" id="GO:0005886">
    <property type="term" value="C:plasma membrane"/>
    <property type="evidence" value="ECO:0007669"/>
    <property type="project" value="TreeGrafter"/>
</dbReference>
<dbReference type="SMART" id="SM00382">
    <property type="entry name" value="AAA"/>
    <property type="match status" value="1"/>
</dbReference>
<keyword evidence="1" id="KW-0813">Transport</keyword>
<dbReference type="PANTHER" id="PTHR24220">
    <property type="entry name" value="IMPORT ATP-BINDING PROTEIN"/>
    <property type="match status" value="1"/>
</dbReference>
<sequence length="228" mass="24558">MGQEAARLDKVTKTYLRGGAPIRALVEVDLAVRAGEFLAVTGPSGSGKSTLLHLLGAMDEPTAGRVFIGGRALDGLGDAELSRIRREEVGFVYQFFHLLPTMTARENAALPLILQGLSWDEASARAEEMLARVGLAERMEHLPRQLSGGEMQRVALARALVPRPRLLLADEPTGNLDSRIGREMLDLLAGLAREEGAALVMATHAREPLALAARRVSLLDGRLVEEAP</sequence>
<evidence type="ECO:0000256" key="4">
    <source>
        <dbReference type="ARBA" id="ARBA00038388"/>
    </source>
</evidence>
<dbReference type="AlphaFoldDB" id="A0A932MMK7"/>
<dbReference type="CDD" id="cd03255">
    <property type="entry name" value="ABC_MJ0796_LolCDE_FtsE"/>
    <property type="match status" value="1"/>
</dbReference>
<dbReference type="GO" id="GO:0016887">
    <property type="term" value="F:ATP hydrolysis activity"/>
    <property type="evidence" value="ECO:0007669"/>
    <property type="project" value="InterPro"/>
</dbReference>